<dbReference type="SUPFAM" id="SSF46894">
    <property type="entry name" value="C-terminal effector domain of the bipartite response regulators"/>
    <property type="match status" value="1"/>
</dbReference>
<dbReference type="GeneID" id="93089851"/>
<evidence type="ECO:0000256" key="5">
    <source>
        <dbReference type="ARBA" id="ARBA00023125"/>
    </source>
</evidence>
<evidence type="ECO:0000313" key="7">
    <source>
        <dbReference type="Proteomes" id="UP000254920"/>
    </source>
</evidence>
<keyword evidence="2" id="KW-0145">Chemotaxis</keyword>
<keyword evidence="3" id="KW-0597">Phosphoprotein</keyword>
<dbReference type="SMART" id="SM00862">
    <property type="entry name" value="Trans_reg_C"/>
    <property type="match status" value="1"/>
</dbReference>
<dbReference type="InterPro" id="IPR001789">
    <property type="entry name" value="Sig_transdc_resp-reg_receiver"/>
</dbReference>
<dbReference type="Gene3D" id="1.10.10.10">
    <property type="entry name" value="Winged helix-like DNA-binding domain superfamily/Winged helix DNA-binding domain"/>
    <property type="match status" value="1"/>
</dbReference>
<evidence type="ECO:0000256" key="3">
    <source>
        <dbReference type="ARBA" id="ARBA00022553"/>
    </source>
</evidence>
<dbReference type="GO" id="GO:0006935">
    <property type="term" value="P:chemotaxis"/>
    <property type="evidence" value="ECO:0007669"/>
    <property type="project" value="UniProtKB-KW"/>
</dbReference>
<dbReference type="PROSITE" id="PS50110">
    <property type="entry name" value="RESPONSE_REGULATORY"/>
    <property type="match status" value="1"/>
</dbReference>
<protein>
    <submittedName>
        <fullName evidence="6">Putative two-component regulator</fullName>
    </submittedName>
</protein>
<keyword evidence="7" id="KW-1185">Reference proteome</keyword>
<evidence type="ECO:0000256" key="1">
    <source>
        <dbReference type="ARBA" id="ARBA00001946"/>
    </source>
</evidence>
<dbReference type="GO" id="GO:0097588">
    <property type="term" value="P:archaeal or bacterial-type flagellum-dependent cell motility"/>
    <property type="evidence" value="ECO:0007669"/>
    <property type="project" value="UniProtKB-KW"/>
</dbReference>
<dbReference type="InterPro" id="IPR036388">
    <property type="entry name" value="WH-like_DNA-bd_sf"/>
</dbReference>
<dbReference type="InterPro" id="IPR011006">
    <property type="entry name" value="CheY-like_superfamily"/>
</dbReference>
<accession>A0A381DJV7</accession>
<dbReference type="Gene3D" id="3.40.50.2300">
    <property type="match status" value="1"/>
</dbReference>
<dbReference type="AlphaFoldDB" id="A0A381DJV7"/>
<dbReference type="GO" id="GO:0003677">
    <property type="term" value="F:DNA binding"/>
    <property type="evidence" value="ECO:0007669"/>
    <property type="project" value="UniProtKB-UniRule"/>
</dbReference>
<dbReference type="OrthoDB" id="9786548at2"/>
<dbReference type="CDD" id="cd00156">
    <property type="entry name" value="REC"/>
    <property type="match status" value="1"/>
</dbReference>
<evidence type="ECO:0000313" key="6">
    <source>
        <dbReference type="EMBL" id="SUX10983.1"/>
    </source>
</evidence>
<dbReference type="RefSeq" id="WP_089181766.1">
    <property type="nucleotide sequence ID" value="NZ_CP043427.1"/>
</dbReference>
<evidence type="ECO:0000256" key="2">
    <source>
        <dbReference type="ARBA" id="ARBA00022500"/>
    </source>
</evidence>
<gene>
    <name evidence="6" type="primary">mprA_2</name>
    <name evidence="6" type="ORF">NCTC12475_01196</name>
</gene>
<dbReference type="InterPro" id="IPR016032">
    <property type="entry name" value="Sig_transdc_resp-reg_C-effctor"/>
</dbReference>
<reference evidence="6 7" key="1">
    <citation type="submission" date="2018-06" db="EMBL/GenBank/DDBJ databases">
        <authorList>
            <consortium name="Pathogen Informatics"/>
            <person name="Doyle S."/>
        </authorList>
    </citation>
    <scope>NUCLEOTIDE SEQUENCE [LARGE SCALE GENOMIC DNA]</scope>
    <source>
        <strain evidence="6 7">NCTC12475</strain>
    </source>
</reference>
<dbReference type="SMART" id="SM00448">
    <property type="entry name" value="REC"/>
    <property type="match status" value="1"/>
</dbReference>
<dbReference type="EMBL" id="UFVD01000001">
    <property type="protein sequence ID" value="SUX10983.1"/>
    <property type="molecule type" value="Genomic_DNA"/>
</dbReference>
<keyword evidence="5" id="KW-0238">DNA-binding</keyword>
<dbReference type="GO" id="GO:0006355">
    <property type="term" value="P:regulation of DNA-templated transcription"/>
    <property type="evidence" value="ECO:0007669"/>
    <property type="project" value="InterPro"/>
</dbReference>
<dbReference type="PROSITE" id="PS51755">
    <property type="entry name" value="OMPR_PHOB"/>
    <property type="match status" value="1"/>
</dbReference>
<keyword evidence="4" id="KW-0283">Flagellar rotation</keyword>
<dbReference type="Proteomes" id="UP000254920">
    <property type="component" value="Unassembled WGS sequence"/>
</dbReference>
<dbReference type="GO" id="GO:0000160">
    <property type="term" value="P:phosphorelay signal transduction system"/>
    <property type="evidence" value="ECO:0007669"/>
    <property type="project" value="InterPro"/>
</dbReference>
<dbReference type="InterPro" id="IPR001867">
    <property type="entry name" value="OmpR/PhoB-type_DNA-bd"/>
</dbReference>
<dbReference type="STRING" id="32024.GCA_000788295_01359"/>
<name>A0A381DJV7_9BACT</name>
<dbReference type="Pfam" id="PF00072">
    <property type="entry name" value="Response_reg"/>
    <property type="match status" value="1"/>
</dbReference>
<dbReference type="SUPFAM" id="SSF52172">
    <property type="entry name" value="CheY-like"/>
    <property type="match status" value="1"/>
</dbReference>
<comment type="cofactor">
    <cofactor evidence="1">
        <name>Mg(2+)</name>
        <dbReference type="ChEBI" id="CHEBI:18420"/>
    </cofactor>
</comment>
<proteinExistence type="predicted"/>
<dbReference type="PANTHER" id="PTHR44591:SF3">
    <property type="entry name" value="RESPONSE REGULATORY DOMAIN-CONTAINING PROTEIN"/>
    <property type="match status" value="1"/>
</dbReference>
<organism evidence="6 7">
    <name type="scientific">Campylobacter sputorum subsp. sputorum</name>
    <dbReference type="NCBI Taxonomy" id="32024"/>
    <lineage>
        <taxon>Bacteria</taxon>
        <taxon>Pseudomonadati</taxon>
        <taxon>Campylobacterota</taxon>
        <taxon>Epsilonproteobacteria</taxon>
        <taxon>Campylobacterales</taxon>
        <taxon>Campylobacteraceae</taxon>
        <taxon>Campylobacter</taxon>
    </lineage>
</organism>
<evidence type="ECO:0000256" key="4">
    <source>
        <dbReference type="ARBA" id="ARBA00022779"/>
    </source>
</evidence>
<dbReference type="InterPro" id="IPR050595">
    <property type="entry name" value="Bact_response_regulator"/>
</dbReference>
<dbReference type="PANTHER" id="PTHR44591">
    <property type="entry name" value="STRESS RESPONSE REGULATOR PROTEIN 1"/>
    <property type="match status" value="1"/>
</dbReference>
<sequence>MNNKFDVLKDRSIMVVDDDELTRMAVSGGLKRYCENFYTASDGLDGLEKFKKHRIDLIITDIHMPNFNGLDMMNEILKLKPDQTFIVVTSFDTDENLFESMKKGAISFIKKPIMMENLQNAVVMALFKIEDKVIKLNDCIIVNVTKEKIYKNGEEVYLSKLENAIFWLLCFNIENLVSYDMIEDFAYDGNSVKIGTIHTVIMRIKKQLNDINLSNISGSGYVLKKA</sequence>